<protein>
    <submittedName>
        <fullName evidence="3">Uncharacterized protein</fullName>
    </submittedName>
</protein>
<gene>
    <name evidence="3" type="ORF">CNEB1095_LOCUS1055</name>
</gene>
<keyword evidence="2" id="KW-1133">Transmembrane helix</keyword>
<keyword evidence="2" id="KW-0812">Transmembrane</keyword>
<dbReference type="EMBL" id="HBFD01001605">
    <property type="protein sequence ID" value="CAD8714839.1"/>
    <property type="molecule type" value="Transcribed_RNA"/>
</dbReference>
<feature type="compositionally biased region" description="Low complexity" evidence="1">
    <location>
        <begin position="178"/>
        <end position="190"/>
    </location>
</feature>
<proteinExistence type="predicted"/>
<reference evidence="3" key="1">
    <citation type="submission" date="2021-01" db="EMBL/GenBank/DDBJ databases">
        <authorList>
            <person name="Corre E."/>
            <person name="Pelletier E."/>
            <person name="Niang G."/>
            <person name="Scheremetjew M."/>
            <person name="Finn R."/>
            <person name="Kale V."/>
            <person name="Holt S."/>
            <person name="Cochrane G."/>
            <person name="Meng A."/>
            <person name="Brown T."/>
            <person name="Cohen L."/>
        </authorList>
    </citation>
    <scope>NUCLEOTIDE SEQUENCE</scope>
    <source>
        <strain evidence="3">UTEXLB2642</strain>
    </source>
</reference>
<name>A0A7S0XF66_9STRA</name>
<organism evidence="3">
    <name type="scientific">Chromulina nebulosa</name>
    <dbReference type="NCBI Taxonomy" id="96789"/>
    <lineage>
        <taxon>Eukaryota</taxon>
        <taxon>Sar</taxon>
        <taxon>Stramenopiles</taxon>
        <taxon>Ochrophyta</taxon>
        <taxon>Chrysophyceae</taxon>
        <taxon>Chromulinales</taxon>
        <taxon>Chromulinaceae</taxon>
        <taxon>Chromulina</taxon>
    </lineage>
</organism>
<evidence type="ECO:0000256" key="2">
    <source>
        <dbReference type="SAM" id="Phobius"/>
    </source>
</evidence>
<accession>A0A7S0XF66</accession>
<evidence type="ECO:0000313" key="3">
    <source>
        <dbReference type="EMBL" id="CAD8714839.1"/>
    </source>
</evidence>
<keyword evidence="2" id="KW-0472">Membrane</keyword>
<feature type="region of interest" description="Disordered" evidence="1">
    <location>
        <begin position="95"/>
        <end position="121"/>
    </location>
</feature>
<dbReference type="AlphaFoldDB" id="A0A7S0XF66"/>
<feature type="transmembrane region" description="Helical" evidence="2">
    <location>
        <begin position="6"/>
        <end position="23"/>
    </location>
</feature>
<sequence length="205" mass="23269">MLSKSIFLIVLIVLINVLFIKSFQLSQSKLLIKQNIRSLKMEYIPDGLSKKKWEEIKKKEEEEVKKKDFGKVGITKFQSRSFEAWQKSGQKNLFPVDPKAPIETKPYMQRPGGKPDGSDLKAKGLQGFGFGVGVPLNMVDKKYDQLEKEGKLRSSPFTLPWTNESLKDINKTKPAMATKTSSKPKPTETPVTKEEKPKKGFFGLF</sequence>
<feature type="region of interest" description="Disordered" evidence="1">
    <location>
        <begin position="168"/>
        <end position="205"/>
    </location>
</feature>
<evidence type="ECO:0000256" key="1">
    <source>
        <dbReference type="SAM" id="MobiDB-lite"/>
    </source>
</evidence>